<dbReference type="SMART" id="SM00214">
    <property type="entry name" value="VWC"/>
    <property type="match status" value="1"/>
</dbReference>
<evidence type="ECO:0000259" key="2">
    <source>
        <dbReference type="PROSITE" id="PS50184"/>
    </source>
</evidence>
<dbReference type="PROSITE" id="PS50184">
    <property type="entry name" value="VWFC_2"/>
    <property type="match status" value="1"/>
</dbReference>
<name>A0A812DU01_ACAPH</name>
<dbReference type="Pfam" id="PF00093">
    <property type="entry name" value="VWC"/>
    <property type="match status" value="1"/>
</dbReference>
<dbReference type="Proteomes" id="UP000597762">
    <property type="component" value="Unassembled WGS sequence"/>
</dbReference>
<dbReference type="GO" id="GO:0005615">
    <property type="term" value="C:extracellular space"/>
    <property type="evidence" value="ECO:0007669"/>
    <property type="project" value="TreeGrafter"/>
</dbReference>
<dbReference type="InterPro" id="IPR052278">
    <property type="entry name" value="Chordin-like_regulators"/>
</dbReference>
<protein>
    <recommendedName>
        <fullName evidence="2">VWFC domain-containing protein</fullName>
    </recommendedName>
</protein>
<dbReference type="GO" id="GO:0036122">
    <property type="term" value="F:BMP binding"/>
    <property type="evidence" value="ECO:0007669"/>
    <property type="project" value="TreeGrafter"/>
</dbReference>
<accession>A0A812DU01</accession>
<dbReference type="AlphaFoldDB" id="A0A812DU01"/>
<keyword evidence="1" id="KW-0812">Transmembrane</keyword>
<keyword evidence="4" id="KW-1185">Reference proteome</keyword>
<sequence length="278" mass="32103">MLNPFNCHPLLPTPFHFSISFFSSLCLIHSTVILSFLLLFILYFFLFFFMLNPFICHPLFPTPFHFSFFSFLSLCLIHSSVILSFPTLFHFSISFFSSLCLIHSTVILSFLLLFISLFLSFSSLCLIHSSSSPSLTPPSLSPPLHFFYLLVFHFLYSFLFFPYPTVLLFLFQLLCTHEAQSTLSTDTALALVKPELLREGVCTFQKVTYSNGAKWYTNVILLGEPTCGTCMCKNGKTKCKWTKCPRLKCKSIVRNKNSCCFRCLRRRNRSRKNGRKRL</sequence>
<feature type="transmembrane region" description="Helical" evidence="1">
    <location>
        <begin position="66"/>
        <end position="89"/>
    </location>
</feature>
<evidence type="ECO:0000313" key="4">
    <source>
        <dbReference type="Proteomes" id="UP000597762"/>
    </source>
</evidence>
<feature type="transmembrane region" description="Helical" evidence="1">
    <location>
        <begin position="21"/>
        <end position="46"/>
    </location>
</feature>
<feature type="domain" description="VWFC" evidence="2">
    <location>
        <begin position="200"/>
        <end position="264"/>
    </location>
</feature>
<feature type="transmembrane region" description="Helical" evidence="1">
    <location>
        <begin position="101"/>
        <end position="127"/>
    </location>
</feature>
<keyword evidence="1" id="KW-1133">Transmembrane helix</keyword>
<dbReference type="InterPro" id="IPR001007">
    <property type="entry name" value="VWF_dom"/>
</dbReference>
<reference evidence="3" key="1">
    <citation type="submission" date="2021-01" db="EMBL/GenBank/DDBJ databases">
        <authorList>
            <person name="Li R."/>
            <person name="Bekaert M."/>
        </authorList>
    </citation>
    <scope>NUCLEOTIDE SEQUENCE</scope>
    <source>
        <strain evidence="3">Farmed</strain>
    </source>
</reference>
<gene>
    <name evidence="3" type="ORF">SPHA_61444</name>
</gene>
<dbReference type="GO" id="GO:0009953">
    <property type="term" value="P:dorsal/ventral pattern formation"/>
    <property type="evidence" value="ECO:0007669"/>
    <property type="project" value="TreeGrafter"/>
</dbReference>
<dbReference type="Gene3D" id="6.20.200.20">
    <property type="match status" value="1"/>
</dbReference>
<proteinExistence type="predicted"/>
<dbReference type="EMBL" id="CAHIKZ030004347">
    <property type="protein sequence ID" value="CAE1309779.1"/>
    <property type="molecule type" value="Genomic_DNA"/>
</dbReference>
<dbReference type="GO" id="GO:0030514">
    <property type="term" value="P:negative regulation of BMP signaling pathway"/>
    <property type="evidence" value="ECO:0007669"/>
    <property type="project" value="TreeGrafter"/>
</dbReference>
<keyword evidence="1" id="KW-0472">Membrane</keyword>
<dbReference type="OrthoDB" id="9829321at2759"/>
<dbReference type="PANTHER" id="PTHR46526">
    <property type="entry name" value="CHORDIN"/>
    <property type="match status" value="1"/>
</dbReference>
<evidence type="ECO:0000256" key="1">
    <source>
        <dbReference type="SAM" id="Phobius"/>
    </source>
</evidence>
<comment type="caution">
    <text evidence="3">The sequence shown here is derived from an EMBL/GenBank/DDBJ whole genome shotgun (WGS) entry which is preliminary data.</text>
</comment>
<evidence type="ECO:0000313" key="3">
    <source>
        <dbReference type="EMBL" id="CAE1309779.1"/>
    </source>
</evidence>
<dbReference type="PANTHER" id="PTHR46526:SF1">
    <property type="entry name" value="CHORDIN"/>
    <property type="match status" value="1"/>
</dbReference>
<organism evidence="3 4">
    <name type="scientific">Acanthosepion pharaonis</name>
    <name type="common">Pharaoh cuttlefish</name>
    <name type="synonym">Sepia pharaonis</name>
    <dbReference type="NCBI Taxonomy" id="158019"/>
    <lineage>
        <taxon>Eukaryota</taxon>
        <taxon>Metazoa</taxon>
        <taxon>Spiralia</taxon>
        <taxon>Lophotrochozoa</taxon>
        <taxon>Mollusca</taxon>
        <taxon>Cephalopoda</taxon>
        <taxon>Coleoidea</taxon>
        <taxon>Decapodiformes</taxon>
        <taxon>Sepiida</taxon>
        <taxon>Sepiina</taxon>
        <taxon>Sepiidae</taxon>
        <taxon>Acanthosepion</taxon>
    </lineage>
</organism>
<dbReference type="SUPFAM" id="SSF57603">
    <property type="entry name" value="FnI-like domain"/>
    <property type="match status" value="1"/>
</dbReference>
<feature type="transmembrane region" description="Helical" evidence="1">
    <location>
        <begin position="147"/>
        <end position="171"/>
    </location>
</feature>